<feature type="modified residue" description="4-aspartylphosphate" evidence="2">
    <location>
        <position position="53"/>
    </location>
</feature>
<sequence length="122" mass="13609">MAKKVMIIDDNDNVLRISELLIESFGYSPIPVNDPREGLRILSEDPPSLILLDLMMSPMDGSGFLNERRKIPGALEIPVVICSAWRLTEEELAPYKDEIVGVVTKPVEPTLLRETLKNHLGA</sequence>
<dbReference type="PANTHER" id="PTHR44591:SF3">
    <property type="entry name" value="RESPONSE REGULATORY DOMAIN-CONTAINING PROTEIN"/>
    <property type="match status" value="1"/>
</dbReference>
<dbReference type="GeneID" id="27136506"/>
<gene>
    <name evidence="4" type="ORF">MMAB1_0428</name>
</gene>
<dbReference type="CDD" id="cd00156">
    <property type="entry name" value="REC"/>
    <property type="match status" value="1"/>
</dbReference>
<dbReference type="KEGG" id="mema:MMAB1_0428"/>
<dbReference type="EMBL" id="LT158599">
    <property type="protein sequence ID" value="CVK31645.1"/>
    <property type="molecule type" value="Genomic_DNA"/>
</dbReference>
<name>A0A0X3BJH4_9EURY</name>
<dbReference type="Gene3D" id="3.40.50.2300">
    <property type="match status" value="1"/>
</dbReference>
<dbReference type="RefSeq" id="WP_062261531.1">
    <property type="nucleotide sequence ID" value="NZ_JAHAVR010000001.1"/>
</dbReference>
<dbReference type="Proteomes" id="UP000069850">
    <property type="component" value="Chromosome 1"/>
</dbReference>
<accession>A0A0X3BJH4</accession>
<dbReference type="SMART" id="SM00448">
    <property type="entry name" value="REC"/>
    <property type="match status" value="1"/>
</dbReference>
<dbReference type="PROSITE" id="PS50110">
    <property type="entry name" value="RESPONSE_REGULATORY"/>
    <property type="match status" value="1"/>
</dbReference>
<dbReference type="SUPFAM" id="SSF52172">
    <property type="entry name" value="CheY-like"/>
    <property type="match status" value="1"/>
</dbReference>
<dbReference type="AlphaFoldDB" id="A0A0X3BJH4"/>
<proteinExistence type="predicted"/>
<evidence type="ECO:0000256" key="2">
    <source>
        <dbReference type="PROSITE-ProRule" id="PRU00169"/>
    </source>
</evidence>
<dbReference type="InterPro" id="IPR011006">
    <property type="entry name" value="CheY-like_superfamily"/>
</dbReference>
<dbReference type="Pfam" id="PF00072">
    <property type="entry name" value="Response_reg"/>
    <property type="match status" value="1"/>
</dbReference>
<dbReference type="PANTHER" id="PTHR44591">
    <property type="entry name" value="STRESS RESPONSE REGULATOR PROTEIN 1"/>
    <property type="match status" value="1"/>
</dbReference>
<keyword evidence="1 2" id="KW-0597">Phosphoprotein</keyword>
<organism evidence="4 5">
    <name type="scientific">Methanoculleus bourgensis</name>
    <dbReference type="NCBI Taxonomy" id="83986"/>
    <lineage>
        <taxon>Archaea</taxon>
        <taxon>Methanobacteriati</taxon>
        <taxon>Methanobacteriota</taxon>
        <taxon>Stenosarchaea group</taxon>
        <taxon>Methanomicrobia</taxon>
        <taxon>Methanomicrobiales</taxon>
        <taxon>Methanomicrobiaceae</taxon>
        <taxon>Methanoculleus</taxon>
    </lineage>
</organism>
<dbReference type="GO" id="GO:0000160">
    <property type="term" value="P:phosphorelay signal transduction system"/>
    <property type="evidence" value="ECO:0007669"/>
    <property type="project" value="InterPro"/>
</dbReference>
<dbReference type="OrthoDB" id="9652at2157"/>
<evidence type="ECO:0000256" key="1">
    <source>
        <dbReference type="ARBA" id="ARBA00022553"/>
    </source>
</evidence>
<evidence type="ECO:0000313" key="5">
    <source>
        <dbReference type="Proteomes" id="UP000069850"/>
    </source>
</evidence>
<evidence type="ECO:0000313" key="4">
    <source>
        <dbReference type="EMBL" id="CVK31645.1"/>
    </source>
</evidence>
<feature type="domain" description="Response regulatory" evidence="3">
    <location>
        <begin position="4"/>
        <end position="120"/>
    </location>
</feature>
<reference evidence="4 5" key="1">
    <citation type="submission" date="2016-01" db="EMBL/GenBank/DDBJ databases">
        <authorList>
            <person name="Manzoor S."/>
        </authorList>
    </citation>
    <scope>NUCLEOTIDE SEQUENCE [LARGE SCALE GENOMIC DNA]</scope>
    <source>
        <strain evidence="4">Methanoculleus sp MAB1</strain>
    </source>
</reference>
<evidence type="ECO:0000259" key="3">
    <source>
        <dbReference type="PROSITE" id="PS50110"/>
    </source>
</evidence>
<dbReference type="InterPro" id="IPR001789">
    <property type="entry name" value="Sig_transdc_resp-reg_receiver"/>
</dbReference>
<dbReference type="InterPro" id="IPR050595">
    <property type="entry name" value="Bact_response_regulator"/>
</dbReference>
<protein>
    <submittedName>
        <fullName evidence="4">Response regulator receiver protein</fullName>
    </submittedName>
</protein>